<dbReference type="KEGG" id="pbor:BSF38_03712"/>
<evidence type="ECO:0000313" key="3">
    <source>
        <dbReference type="Proteomes" id="UP000186309"/>
    </source>
</evidence>
<accession>A0A1U7CTA3</accession>
<dbReference type="STRING" id="1387353.BSF38_03712"/>
<name>A0A1U7CTA3_9BACT</name>
<reference evidence="3" key="1">
    <citation type="submission" date="2016-12" db="EMBL/GenBank/DDBJ databases">
        <title>Comparative genomics of four Isosphaeraceae planctomycetes: a common pool of plasmids and glycoside hydrolase genes.</title>
        <authorList>
            <person name="Ivanova A."/>
        </authorList>
    </citation>
    <scope>NUCLEOTIDE SEQUENCE [LARGE SCALE GENOMIC DNA]</scope>
    <source>
        <strain evidence="3">PX4</strain>
    </source>
</reference>
<feature type="transmembrane region" description="Helical" evidence="1">
    <location>
        <begin position="421"/>
        <end position="441"/>
    </location>
</feature>
<keyword evidence="1" id="KW-1133">Transmembrane helix</keyword>
<feature type="transmembrane region" description="Helical" evidence="1">
    <location>
        <begin position="240"/>
        <end position="259"/>
    </location>
</feature>
<evidence type="ECO:0000313" key="2">
    <source>
        <dbReference type="EMBL" id="APW62180.1"/>
    </source>
</evidence>
<feature type="transmembrane region" description="Helical" evidence="1">
    <location>
        <begin position="305"/>
        <end position="324"/>
    </location>
</feature>
<feature type="transmembrane region" description="Helical" evidence="1">
    <location>
        <begin position="330"/>
        <end position="348"/>
    </location>
</feature>
<dbReference type="AlphaFoldDB" id="A0A1U7CTA3"/>
<dbReference type="OrthoDB" id="272013at2"/>
<dbReference type="Proteomes" id="UP000186309">
    <property type="component" value="Chromosome"/>
</dbReference>
<keyword evidence="1" id="KW-0472">Membrane</keyword>
<feature type="transmembrane region" description="Helical" evidence="1">
    <location>
        <begin position="389"/>
        <end position="409"/>
    </location>
</feature>
<organism evidence="2 3">
    <name type="scientific">Paludisphaera borealis</name>
    <dbReference type="NCBI Taxonomy" id="1387353"/>
    <lineage>
        <taxon>Bacteria</taxon>
        <taxon>Pseudomonadati</taxon>
        <taxon>Planctomycetota</taxon>
        <taxon>Planctomycetia</taxon>
        <taxon>Isosphaerales</taxon>
        <taxon>Isosphaeraceae</taxon>
        <taxon>Paludisphaera</taxon>
    </lineage>
</organism>
<feature type="transmembrane region" description="Helical" evidence="1">
    <location>
        <begin position="453"/>
        <end position="473"/>
    </location>
</feature>
<feature type="transmembrane region" description="Helical" evidence="1">
    <location>
        <begin position="479"/>
        <end position="498"/>
    </location>
</feature>
<sequence length="526" mass="57265">MPSKDVARRADTSRDRLSVRYIPVVEPRRRPVASFLDWLSVVVAAVGLALCLRTRSNARFGPLLGLAIPAGRLILNAAYRRRVGAWVAESWRRAEAYARGEGPIPWRSALAFVAIPFFLLDVAHHGVLGTFDTRPVVPTAVSLVRDGDFDLREFEGLNPPLLRKRDGSFCYCFQEVDGRIVSTFQAGMVPFALVTVAPAWLLGADLDSRKNLQYLEKVSAAMVAALALSLFFLTAARLGSASAAAVATLFLATGSGLFTTVGLGLWQHGGVVTWLLAALLVEFASRGEPGWRGSLLQGFALAQMLACRPTAGLLVGLFGLWVIVRSPRRGLIVGIAGAAALVPWVVYYELIYRSHLGPATVNTNVSAELWSFFRLWPTLGILFSPGRGIFVYQPWAVLAVAAALVWPRLRRAPELVAGPKGWAAFCLIAVTLHVVLISAWWDWPGGYSYGSRLATDVVPLLGLLATPAVAVLLKRRAGVGLLAGLVAVGFLVHLPCVANEAHRWNHDKPRNHWSWSRAPFFYRPPS</sequence>
<evidence type="ECO:0000256" key="1">
    <source>
        <dbReference type="SAM" id="Phobius"/>
    </source>
</evidence>
<keyword evidence="1" id="KW-0812">Transmembrane</keyword>
<evidence type="ECO:0008006" key="4">
    <source>
        <dbReference type="Google" id="ProtNLM"/>
    </source>
</evidence>
<keyword evidence="3" id="KW-1185">Reference proteome</keyword>
<dbReference type="RefSeq" id="WP_076348057.1">
    <property type="nucleotide sequence ID" value="NZ_CP019082.1"/>
</dbReference>
<proteinExistence type="predicted"/>
<feature type="transmembrane region" description="Helical" evidence="1">
    <location>
        <begin position="214"/>
        <end position="233"/>
    </location>
</feature>
<gene>
    <name evidence="2" type="ORF">BSF38_03712</name>
</gene>
<feature type="transmembrane region" description="Helical" evidence="1">
    <location>
        <begin position="183"/>
        <end position="202"/>
    </location>
</feature>
<dbReference type="EMBL" id="CP019082">
    <property type="protein sequence ID" value="APW62180.1"/>
    <property type="molecule type" value="Genomic_DNA"/>
</dbReference>
<protein>
    <recommendedName>
        <fullName evidence="4">Glycosyltransferase RgtA/B/C/D-like domain-containing protein</fullName>
    </recommendedName>
</protein>